<feature type="chain" id="PRO_5046061007" description="LVIVD repeat-containing protein" evidence="1">
    <location>
        <begin position="24"/>
        <end position="247"/>
    </location>
</feature>
<reference evidence="3" key="1">
    <citation type="journal article" date="2019" name="Int. J. Syst. Evol. Microbiol.">
        <title>The Global Catalogue of Microorganisms (GCM) 10K type strain sequencing project: providing services to taxonomists for standard genome sequencing and annotation.</title>
        <authorList>
            <consortium name="The Broad Institute Genomics Platform"/>
            <consortium name="The Broad Institute Genome Sequencing Center for Infectious Disease"/>
            <person name="Wu L."/>
            <person name="Ma J."/>
        </authorList>
    </citation>
    <scope>NUCLEOTIDE SEQUENCE [LARGE SCALE GENOMIC DNA]</scope>
    <source>
        <strain evidence="3">JCM 17927</strain>
    </source>
</reference>
<dbReference type="InterPro" id="IPR013211">
    <property type="entry name" value="LVIVD"/>
</dbReference>
<accession>A0ABP8MRQ6</accession>
<evidence type="ECO:0000256" key="1">
    <source>
        <dbReference type="SAM" id="SignalP"/>
    </source>
</evidence>
<protein>
    <recommendedName>
        <fullName evidence="4">LVIVD repeat-containing protein</fullName>
    </recommendedName>
</protein>
<keyword evidence="1" id="KW-0732">Signal</keyword>
<evidence type="ECO:0000313" key="2">
    <source>
        <dbReference type="EMBL" id="GAA4454282.1"/>
    </source>
</evidence>
<dbReference type="Proteomes" id="UP001501175">
    <property type="component" value="Unassembled WGS sequence"/>
</dbReference>
<evidence type="ECO:0008006" key="4">
    <source>
        <dbReference type="Google" id="ProtNLM"/>
    </source>
</evidence>
<comment type="caution">
    <text evidence="2">The sequence shown here is derived from an EMBL/GenBank/DDBJ whole genome shotgun (WGS) entry which is preliminary data.</text>
</comment>
<dbReference type="Pfam" id="PF08309">
    <property type="entry name" value="LVIVD"/>
    <property type="match status" value="3"/>
</dbReference>
<proteinExistence type="predicted"/>
<evidence type="ECO:0000313" key="3">
    <source>
        <dbReference type="Proteomes" id="UP001501175"/>
    </source>
</evidence>
<dbReference type="InterPro" id="IPR011044">
    <property type="entry name" value="Quino_amine_DH_bsu"/>
</dbReference>
<dbReference type="RefSeq" id="WP_345243154.1">
    <property type="nucleotide sequence ID" value="NZ_BAABHD010000024.1"/>
</dbReference>
<keyword evidence="3" id="KW-1185">Reference proteome</keyword>
<organism evidence="2 3">
    <name type="scientific">Nibrella saemangeumensis</name>
    <dbReference type="NCBI Taxonomy" id="1084526"/>
    <lineage>
        <taxon>Bacteria</taxon>
        <taxon>Pseudomonadati</taxon>
        <taxon>Bacteroidota</taxon>
        <taxon>Cytophagia</taxon>
        <taxon>Cytophagales</taxon>
        <taxon>Spirosomataceae</taxon>
        <taxon>Nibrella</taxon>
    </lineage>
</organism>
<dbReference type="SUPFAM" id="SSF50969">
    <property type="entry name" value="YVTN repeat-like/Quinoprotein amine dehydrogenase"/>
    <property type="match status" value="1"/>
</dbReference>
<sequence length="247" mass="26802">MKKQLLFLLTIVALLAGCSTDAAKDSVGPGTGTGGSMARFTIIGNYLYVVNHANLVVYDIAQINTPVNVNKVALDAGVETIFPFRNHLMIGTQTGMLVYNLNDPAKPQMTSRYSHILSCDPVVAQGSYAYVTLRSGTACRNGANLLDILDISNMAAPRLVKSYPMSNPHGLGIDGNLLFVTEGDFGLKVFDATNPTDLKLVETFRDIRSFDVIPINKVLIVTGKDGIYQYSYSDPTKLKLLSHLPVE</sequence>
<gene>
    <name evidence="2" type="ORF">GCM10023189_20530</name>
</gene>
<dbReference type="PROSITE" id="PS51257">
    <property type="entry name" value="PROKAR_LIPOPROTEIN"/>
    <property type="match status" value="1"/>
</dbReference>
<feature type="signal peptide" evidence="1">
    <location>
        <begin position="1"/>
        <end position="23"/>
    </location>
</feature>
<dbReference type="EMBL" id="BAABHD010000024">
    <property type="protein sequence ID" value="GAA4454282.1"/>
    <property type="molecule type" value="Genomic_DNA"/>
</dbReference>
<name>A0ABP8MRQ6_9BACT</name>